<name>A0ABT7BTJ5_9CYAN</name>
<organism evidence="7 8">
    <name type="scientific">Roseofilum casamattae BLCC-M143</name>
    <dbReference type="NCBI Taxonomy" id="3022442"/>
    <lineage>
        <taxon>Bacteria</taxon>
        <taxon>Bacillati</taxon>
        <taxon>Cyanobacteriota</taxon>
        <taxon>Cyanophyceae</taxon>
        <taxon>Desertifilales</taxon>
        <taxon>Desertifilaceae</taxon>
        <taxon>Roseofilum</taxon>
        <taxon>Roseofilum casamattae</taxon>
    </lineage>
</organism>
<dbReference type="InterPro" id="IPR012809">
    <property type="entry name" value="ECF_CbiQ"/>
</dbReference>
<evidence type="ECO:0000313" key="7">
    <source>
        <dbReference type="EMBL" id="MDJ1182505.1"/>
    </source>
</evidence>
<keyword evidence="2" id="KW-1003">Cell membrane</keyword>
<keyword evidence="3 6" id="KW-0812">Transmembrane</keyword>
<dbReference type="Pfam" id="PF02361">
    <property type="entry name" value="CbiQ"/>
    <property type="match status" value="1"/>
</dbReference>
<evidence type="ECO:0000256" key="3">
    <source>
        <dbReference type="ARBA" id="ARBA00022692"/>
    </source>
</evidence>
<reference evidence="7 8" key="1">
    <citation type="submission" date="2023-01" db="EMBL/GenBank/DDBJ databases">
        <title>Novel diversity within Roseofilum (Cyanobacteria; Desertifilaceae) from marine benthic mats with descriptions of four novel species.</title>
        <authorList>
            <person name="Wang Y."/>
            <person name="Berthold D.E."/>
            <person name="Hu J."/>
            <person name="Lefler F.W."/>
            <person name="Laughinghouse H.D. IV."/>
        </authorList>
    </citation>
    <scope>NUCLEOTIDE SEQUENCE [LARGE SCALE GENOMIC DNA]</scope>
    <source>
        <strain evidence="7 8">BLCC-M143</strain>
    </source>
</reference>
<evidence type="ECO:0000256" key="5">
    <source>
        <dbReference type="ARBA" id="ARBA00023136"/>
    </source>
</evidence>
<accession>A0ABT7BTJ5</accession>
<evidence type="ECO:0000256" key="4">
    <source>
        <dbReference type="ARBA" id="ARBA00022989"/>
    </source>
</evidence>
<evidence type="ECO:0000256" key="1">
    <source>
        <dbReference type="ARBA" id="ARBA00004651"/>
    </source>
</evidence>
<dbReference type="Proteomes" id="UP001232992">
    <property type="component" value="Unassembled WGS sequence"/>
</dbReference>
<evidence type="ECO:0000313" key="8">
    <source>
        <dbReference type="Proteomes" id="UP001232992"/>
    </source>
</evidence>
<dbReference type="CDD" id="cd16914">
    <property type="entry name" value="EcfT"/>
    <property type="match status" value="1"/>
</dbReference>
<sequence>MKLAFDTYAHLNSPLHRWEPRCKLIGLMGLILAFATLQSLWLVPVMFAITLGLYLASKLPWSFVMQRLRYPGFFLLGTIAVLPFVVGETVLWEWGIISVYLEGCLAVILIAFRFVCIFVIASILFGTAPFSTMIKAMGKLGLPAVLGDMMLLTYRYLTELSDRLRIMKIAMRLRGFDTEHFRWRQLQVLAALAGTLLVRSYEQSERVYDAMRLRGYGQRRERLNSTASIRRSDLIGTGFMLLLAFSLAIA</sequence>
<dbReference type="InterPro" id="IPR051611">
    <property type="entry name" value="ECF_transporter_component"/>
</dbReference>
<evidence type="ECO:0000256" key="2">
    <source>
        <dbReference type="ARBA" id="ARBA00022475"/>
    </source>
</evidence>
<feature type="transmembrane region" description="Helical" evidence="6">
    <location>
        <begin position="106"/>
        <end position="128"/>
    </location>
</feature>
<proteinExistence type="predicted"/>
<dbReference type="PANTHER" id="PTHR34857">
    <property type="entry name" value="SLL0384 PROTEIN"/>
    <property type="match status" value="1"/>
</dbReference>
<dbReference type="InterPro" id="IPR003339">
    <property type="entry name" value="ABC/ECF_trnsptr_transmembrane"/>
</dbReference>
<comment type="caution">
    <text evidence="7">The sequence shown here is derived from an EMBL/GenBank/DDBJ whole genome shotgun (WGS) entry which is preliminary data.</text>
</comment>
<feature type="transmembrane region" description="Helical" evidence="6">
    <location>
        <begin position="68"/>
        <end position="86"/>
    </location>
</feature>
<feature type="transmembrane region" description="Helical" evidence="6">
    <location>
        <begin position="232"/>
        <end position="249"/>
    </location>
</feature>
<evidence type="ECO:0000256" key="6">
    <source>
        <dbReference type="SAM" id="Phobius"/>
    </source>
</evidence>
<dbReference type="PANTHER" id="PTHR34857:SF2">
    <property type="entry name" value="SLL0384 PROTEIN"/>
    <property type="match status" value="1"/>
</dbReference>
<keyword evidence="8" id="KW-1185">Reference proteome</keyword>
<dbReference type="RefSeq" id="WP_283757157.1">
    <property type="nucleotide sequence ID" value="NZ_JAQOSQ010000003.1"/>
</dbReference>
<dbReference type="NCBIfam" id="TIGR02454">
    <property type="entry name" value="ECF_T_CbiQ"/>
    <property type="match status" value="1"/>
</dbReference>
<comment type="subcellular location">
    <subcellularLocation>
        <location evidence="1">Cell membrane</location>
        <topology evidence="1">Multi-pass membrane protein</topology>
    </subcellularLocation>
</comment>
<keyword evidence="5 6" id="KW-0472">Membrane</keyword>
<keyword evidence="4 6" id="KW-1133">Transmembrane helix</keyword>
<protein>
    <submittedName>
        <fullName evidence="7">Cobalt ECF transporter T component CbiQ</fullName>
    </submittedName>
</protein>
<dbReference type="EMBL" id="JAQOSQ010000003">
    <property type="protein sequence ID" value="MDJ1182505.1"/>
    <property type="molecule type" value="Genomic_DNA"/>
</dbReference>
<gene>
    <name evidence="7" type="primary">cbiQ</name>
    <name evidence="7" type="ORF">PMH09_04790</name>
</gene>
<feature type="transmembrane region" description="Helical" evidence="6">
    <location>
        <begin position="24"/>
        <end position="56"/>
    </location>
</feature>